<dbReference type="AlphaFoldDB" id="A0A5J9WNG7"/>
<evidence type="ECO:0000313" key="2">
    <source>
        <dbReference type="EMBL" id="TVU49651.1"/>
    </source>
</evidence>
<proteinExistence type="predicted"/>
<reference evidence="2 3" key="1">
    <citation type="journal article" date="2019" name="Sci. Rep.">
        <title>A high-quality genome of Eragrostis curvula grass provides insights into Poaceae evolution and supports new strategies to enhance forage quality.</title>
        <authorList>
            <person name="Carballo J."/>
            <person name="Santos B.A.C.M."/>
            <person name="Zappacosta D."/>
            <person name="Garbus I."/>
            <person name="Selva J.P."/>
            <person name="Gallo C.A."/>
            <person name="Diaz A."/>
            <person name="Albertini E."/>
            <person name="Caccamo M."/>
            <person name="Echenique V."/>
        </authorList>
    </citation>
    <scope>NUCLEOTIDE SEQUENCE [LARGE SCALE GENOMIC DNA]</scope>
    <source>
        <strain evidence="3">cv. Victoria</strain>
        <tissue evidence="2">Leaf</tissue>
    </source>
</reference>
<evidence type="ECO:0000313" key="3">
    <source>
        <dbReference type="Proteomes" id="UP000324897"/>
    </source>
</evidence>
<comment type="caution">
    <text evidence="2">The sequence shown here is derived from an EMBL/GenBank/DDBJ whole genome shotgun (WGS) entry which is preliminary data.</text>
</comment>
<sequence>MSKVSAALLLVVLSAAMPSALGDGGCGGRKVTIQNLSGRDLLLKLEPLANSPLFFPVSGYLLRHGTHAEFPVCIWTGRLKAPDAPTAEFHIGPEGGAWYMAPVAQTTPVRVSVTPHGKLDGHCPAVGCRNAGVCFKDQVPGGNCHHVDELKFIYYNPQ</sequence>
<organism evidence="2 3">
    <name type="scientific">Eragrostis curvula</name>
    <name type="common">weeping love grass</name>
    <dbReference type="NCBI Taxonomy" id="38414"/>
    <lineage>
        <taxon>Eukaryota</taxon>
        <taxon>Viridiplantae</taxon>
        <taxon>Streptophyta</taxon>
        <taxon>Embryophyta</taxon>
        <taxon>Tracheophyta</taxon>
        <taxon>Spermatophyta</taxon>
        <taxon>Magnoliopsida</taxon>
        <taxon>Liliopsida</taxon>
        <taxon>Poales</taxon>
        <taxon>Poaceae</taxon>
        <taxon>PACMAD clade</taxon>
        <taxon>Chloridoideae</taxon>
        <taxon>Eragrostideae</taxon>
        <taxon>Eragrostidinae</taxon>
        <taxon>Eragrostis</taxon>
    </lineage>
</organism>
<dbReference type="Proteomes" id="UP000324897">
    <property type="component" value="Chromosome 6"/>
</dbReference>
<dbReference type="EMBL" id="RWGY01000002">
    <property type="protein sequence ID" value="TVU49651.1"/>
    <property type="molecule type" value="Genomic_DNA"/>
</dbReference>
<keyword evidence="1" id="KW-0732">Signal</keyword>
<dbReference type="Gramene" id="TVU49651">
    <property type="protein sequence ID" value="TVU49651"/>
    <property type="gene ID" value="EJB05_00974"/>
</dbReference>
<dbReference type="OrthoDB" id="636749at2759"/>
<gene>
    <name evidence="2" type="ORF">EJB05_00974</name>
</gene>
<name>A0A5J9WNG7_9POAL</name>
<feature type="non-terminal residue" evidence="2">
    <location>
        <position position="1"/>
    </location>
</feature>
<protein>
    <submittedName>
        <fullName evidence="2">Uncharacterized protein</fullName>
    </submittedName>
</protein>
<accession>A0A5J9WNG7</accession>
<feature type="signal peptide" evidence="1">
    <location>
        <begin position="1"/>
        <end position="22"/>
    </location>
</feature>
<evidence type="ECO:0000256" key="1">
    <source>
        <dbReference type="SAM" id="SignalP"/>
    </source>
</evidence>
<keyword evidence="3" id="KW-1185">Reference proteome</keyword>
<feature type="chain" id="PRO_5023902061" evidence="1">
    <location>
        <begin position="23"/>
        <end position="158"/>
    </location>
</feature>